<reference evidence="5 6" key="1">
    <citation type="submission" date="2019-07" db="EMBL/GenBank/DDBJ databases">
        <title>Reinekea sp. strain SSH23 genome sequencing and assembly.</title>
        <authorList>
            <person name="Kim I."/>
        </authorList>
    </citation>
    <scope>NUCLEOTIDE SEQUENCE [LARGE SCALE GENOMIC DNA]</scope>
    <source>
        <strain evidence="5 6">SSH23</strain>
    </source>
</reference>
<dbReference type="EMBL" id="VKAD01000001">
    <property type="protein sequence ID" value="TXR54093.1"/>
    <property type="molecule type" value="Genomic_DNA"/>
</dbReference>
<feature type="compositionally biased region" description="Gly residues" evidence="4">
    <location>
        <begin position="113"/>
        <end position="134"/>
    </location>
</feature>
<dbReference type="RefSeq" id="WP_147713492.1">
    <property type="nucleotide sequence ID" value="NZ_VKAD01000001.1"/>
</dbReference>
<dbReference type="PANTHER" id="PTHR10302:SF27">
    <property type="entry name" value="SINGLE-STRANDED DNA-BINDING PROTEIN"/>
    <property type="match status" value="1"/>
</dbReference>
<dbReference type="GO" id="GO:0003697">
    <property type="term" value="F:single-stranded DNA binding"/>
    <property type="evidence" value="ECO:0007669"/>
    <property type="project" value="UniProtKB-UniRule"/>
</dbReference>
<dbReference type="SUPFAM" id="SSF50249">
    <property type="entry name" value="Nucleic acid-binding proteins"/>
    <property type="match status" value="1"/>
</dbReference>
<feature type="short sequence motif" description="Important for interaction with partner proteins" evidence="2">
    <location>
        <begin position="190"/>
        <end position="195"/>
    </location>
</feature>
<dbReference type="NCBIfam" id="TIGR00621">
    <property type="entry name" value="ssb"/>
    <property type="match status" value="1"/>
</dbReference>
<sequence length="195" mass="21099">MAKGTVNKVIILGRLGQDPEVRTTASGTQVVNLNVATNELGRADEQGNRQDLTEWHRIVLFGRTAEVASQYLRKGSQVYIEGRLQTRKWQDQNGQDRYSTEIVGNEMQFIGGRQEGGAPQQGGGFGQQPQGGGFNQQPAAQPNYNQAPPQQPQGGGFGAPQQVAPQQSPQQQQPQSAPAQPAPGGFDDFDDDIPF</sequence>
<evidence type="ECO:0000256" key="1">
    <source>
        <dbReference type="ARBA" id="ARBA00023125"/>
    </source>
</evidence>
<dbReference type="InterPro" id="IPR011344">
    <property type="entry name" value="ssDNA-bd"/>
</dbReference>
<proteinExistence type="inferred from homology"/>
<dbReference type="GO" id="GO:0009295">
    <property type="term" value="C:nucleoid"/>
    <property type="evidence" value="ECO:0007669"/>
    <property type="project" value="TreeGrafter"/>
</dbReference>
<dbReference type="GO" id="GO:0006310">
    <property type="term" value="P:DNA recombination"/>
    <property type="evidence" value="ECO:0007669"/>
    <property type="project" value="UniProtKB-UniRule"/>
</dbReference>
<dbReference type="InterPro" id="IPR000424">
    <property type="entry name" value="Primosome_PriB/ssb"/>
</dbReference>
<dbReference type="Pfam" id="PF00436">
    <property type="entry name" value="SSB"/>
    <property type="match status" value="1"/>
</dbReference>
<dbReference type="PROSITE" id="PS50935">
    <property type="entry name" value="SSB"/>
    <property type="match status" value="1"/>
</dbReference>
<dbReference type="CDD" id="cd04496">
    <property type="entry name" value="SSB_OBF"/>
    <property type="match status" value="1"/>
</dbReference>
<feature type="compositionally biased region" description="Low complexity" evidence="4">
    <location>
        <begin position="135"/>
        <end position="148"/>
    </location>
</feature>
<dbReference type="AlphaFoldDB" id="A0A5C8ZA22"/>
<dbReference type="Gene3D" id="2.40.50.140">
    <property type="entry name" value="Nucleic acid-binding proteins"/>
    <property type="match status" value="1"/>
</dbReference>
<dbReference type="InterPro" id="IPR012340">
    <property type="entry name" value="NA-bd_OB-fold"/>
</dbReference>
<protein>
    <recommendedName>
        <fullName evidence="2 3">Single-stranded DNA-binding protein</fullName>
        <shortName evidence="2">SSB</shortName>
    </recommendedName>
</protein>
<keyword evidence="2" id="KW-0227">DNA damage</keyword>
<keyword evidence="2" id="KW-0233">DNA recombination</keyword>
<gene>
    <name evidence="5" type="primary">ssb</name>
    <name evidence="5" type="ORF">FME95_06025</name>
</gene>
<organism evidence="5 6">
    <name type="scientific">Reinekea thalattae</name>
    <dbReference type="NCBI Taxonomy" id="2593301"/>
    <lineage>
        <taxon>Bacteria</taxon>
        <taxon>Pseudomonadati</taxon>
        <taxon>Pseudomonadota</taxon>
        <taxon>Gammaproteobacteria</taxon>
        <taxon>Oceanospirillales</taxon>
        <taxon>Saccharospirillaceae</taxon>
        <taxon>Reinekea</taxon>
    </lineage>
</organism>
<dbReference type="Proteomes" id="UP000321764">
    <property type="component" value="Unassembled WGS sequence"/>
</dbReference>
<name>A0A5C8ZA22_9GAMM</name>
<feature type="region of interest" description="Disordered" evidence="4">
    <location>
        <begin position="111"/>
        <end position="195"/>
    </location>
</feature>
<dbReference type="OrthoDB" id="9809878at2"/>
<dbReference type="GO" id="GO:0006281">
    <property type="term" value="P:DNA repair"/>
    <property type="evidence" value="ECO:0007669"/>
    <property type="project" value="UniProtKB-UniRule"/>
</dbReference>
<dbReference type="PANTHER" id="PTHR10302">
    <property type="entry name" value="SINGLE-STRANDED DNA-BINDING PROTEIN"/>
    <property type="match status" value="1"/>
</dbReference>
<evidence type="ECO:0000256" key="4">
    <source>
        <dbReference type="SAM" id="MobiDB-lite"/>
    </source>
</evidence>
<evidence type="ECO:0000313" key="5">
    <source>
        <dbReference type="EMBL" id="TXR54093.1"/>
    </source>
</evidence>
<comment type="caution">
    <text evidence="5">The sequence shown here is derived from an EMBL/GenBank/DDBJ whole genome shotgun (WGS) entry which is preliminary data.</text>
</comment>
<feature type="compositionally biased region" description="Low complexity" evidence="4">
    <location>
        <begin position="159"/>
        <end position="186"/>
    </location>
</feature>
<evidence type="ECO:0000256" key="3">
    <source>
        <dbReference type="RuleBase" id="RU000524"/>
    </source>
</evidence>
<comment type="subunit">
    <text evidence="2">Homotetramer.</text>
</comment>
<comment type="function">
    <text evidence="2">Plays an important role in DNA replication, recombination and repair. Binds to ssDNA and to an array of partner proteins to recruit them to their sites of action during DNA metabolism.</text>
</comment>
<feature type="DNA-binding region" evidence="2">
    <location>
        <begin position="55"/>
        <end position="61"/>
    </location>
</feature>
<dbReference type="GO" id="GO:0006260">
    <property type="term" value="P:DNA replication"/>
    <property type="evidence" value="ECO:0007669"/>
    <property type="project" value="UniProtKB-UniRule"/>
</dbReference>
<keyword evidence="6" id="KW-1185">Reference proteome</keyword>
<dbReference type="HAMAP" id="MF_00984">
    <property type="entry name" value="SSB"/>
    <property type="match status" value="1"/>
</dbReference>
<keyword evidence="2" id="KW-0234">DNA repair</keyword>
<keyword evidence="1 2" id="KW-0238">DNA-binding</keyword>
<evidence type="ECO:0000313" key="6">
    <source>
        <dbReference type="Proteomes" id="UP000321764"/>
    </source>
</evidence>
<evidence type="ECO:0000256" key="2">
    <source>
        <dbReference type="HAMAP-Rule" id="MF_00984"/>
    </source>
</evidence>
<keyword evidence="2" id="KW-0235">DNA replication</keyword>
<accession>A0A5C8ZA22</accession>